<evidence type="ECO:0000313" key="2">
    <source>
        <dbReference type="Proteomes" id="UP000015361"/>
    </source>
</evidence>
<proteinExistence type="predicted"/>
<sequence length="16" mass="1985">MVELEVKRSSFKTRKF</sequence>
<organism evidence="1 2">
    <name type="scientific">Lactococcus lactis subsp. lactis A12</name>
    <dbReference type="NCBI Taxonomy" id="1137134"/>
    <lineage>
        <taxon>Bacteria</taxon>
        <taxon>Bacillati</taxon>
        <taxon>Bacillota</taxon>
        <taxon>Bacilli</taxon>
        <taxon>Lactobacillales</taxon>
        <taxon>Streptococcaceae</taxon>
        <taxon>Lactococcus</taxon>
    </lineage>
</organism>
<dbReference type="Proteomes" id="UP000015361">
    <property type="component" value="Unassembled WGS sequence"/>
</dbReference>
<accession>S6FJB1</accession>
<comment type="caution">
    <text evidence="1">The sequence shown here is derived from an EMBL/GenBank/DDBJ whole genome shotgun (WGS) entry which is preliminary data.</text>
</comment>
<dbReference type="AlphaFoldDB" id="S6FJB1"/>
<gene>
    <name evidence="1" type="ORF">O9U_05985</name>
</gene>
<name>S6FJB1_LACLL</name>
<dbReference type="EMBL" id="CBLU010000020">
    <property type="protein sequence ID" value="CDG05401.1"/>
    <property type="molecule type" value="Genomic_DNA"/>
</dbReference>
<protein>
    <submittedName>
        <fullName evidence="1">Uncharacterized protein</fullName>
    </submittedName>
</protein>
<reference evidence="1 2" key="1">
    <citation type="journal article" date="2013" name="Appl. Environ. Microbiol.">
        <title>The Carbohydrate Metabolism Signature of Lactococcus lactis Strain A12 Reveals Its Sourdough Ecosystem Origin.</title>
        <authorList>
            <person name="Passerini D."/>
            <person name="Coddeville M."/>
            <person name="Le Bourgeois P."/>
            <person name="Loubiere P."/>
            <person name="Ritzenthaler P."/>
            <person name="Fontagne-Faucher C."/>
            <person name="Daveran-Mingot M.L."/>
            <person name="Cocaign-Bousquet M."/>
        </authorList>
    </citation>
    <scope>NUCLEOTIDE SEQUENCE [LARGE SCALE GENOMIC DNA]</scope>
    <source>
        <strain evidence="1 2">A12</strain>
    </source>
</reference>
<evidence type="ECO:0000313" key="1">
    <source>
        <dbReference type="EMBL" id="CDG05401.1"/>
    </source>
</evidence>